<dbReference type="FunFam" id="1.10.510.10:FF:001023">
    <property type="entry name" value="Os07g0541700 protein"/>
    <property type="match status" value="1"/>
</dbReference>
<feature type="binding site" evidence="9">
    <location>
        <position position="64"/>
    </location>
    <ligand>
        <name>ATP</name>
        <dbReference type="ChEBI" id="CHEBI:30616"/>
    </ligand>
</feature>
<dbReference type="AlphaFoldDB" id="A0A8T0PP11"/>
<proteinExistence type="predicted"/>
<evidence type="ECO:0000256" key="1">
    <source>
        <dbReference type="ARBA" id="ARBA00012513"/>
    </source>
</evidence>
<name>A0A8T0PP11_PANVG</name>
<evidence type="ECO:0000256" key="8">
    <source>
        <dbReference type="ARBA" id="ARBA00048679"/>
    </source>
</evidence>
<dbReference type="InterPro" id="IPR000719">
    <property type="entry name" value="Prot_kinase_dom"/>
</dbReference>
<dbReference type="SUPFAM" id="SSF56112">
    <property type="entry name" value="Protein kinase-like (PK-like)"/>
    <property type="match status" value="2"/>
</dbReference>
<evidence type="ECO:0000256" key="6">
    <source>
        <dbReference type="ARBA" id="ARBA00022840"/>
    </source>
</evidence>
<keyword evidence="6 9" id="KW-0067">ATP-binding</keyword>
<comment type="caution">
    <text evidence="11">The sequence shown here is derived from an EMBL/GenBank/DDBJ whole genome shotgun (WGS) entry which is preliminary data.</text>
</comment>
<dbReference type="EC" id="2.7.11.1" evidence="1"/>
<evidence type="ECO:0000313" key="12">
    <source>
        <dbReference type="Proteomes" id="UP000823388"/>
    </source>
</evidence>
<dbReference type="PROSITE" id="PS00107">
    <property type="entry name" value="PROTEIN_KINASE_ATP"/>
    <property type="match status" value="1"/>
</dbReference>
<dbReference type="Pfam" id="PF00069">
    <property type="entry name" value="Pkinase"/>
    <property type="match status" value="2"/>
</dbReference>
<dbReference type="GO" id="GO:0004674">
    <property type="term" value="F:protein serine/threonine kinase activity"/>
    <property type="evidence" value="ECO:0007669"/>
    <property type="project" value="UniProtKB-KW"/>
</dbReference>
<keyword evidence="5" id="KW-0418">Kinase</keyword>
<comment type="catalytic activity">
    <reaction evidence="8">
        <text>L-seryl-[protein] + ATP = O-phospho-L-seryl-[protein] + ADP + H(+)</text>
        <dbReference type="Rhea" id="RHEA:17989"/>
        <dbReference type="Rhea" id="RHEA-COMP:9863"/>
        <dbReference type="Rhea" id="RHEA-COMP:11604"/>
        <dbReference type="ChEBI" id="CHEBI:15378"/>
        <dbReference type="ChEBI" id="CHEBI:29999"/>
        <dbReference type="ChEBI" id="CHEBI:30616"/>
        <dbReference type="ChEBI" id="CHEBI:83421"/>
        <dbReference type="ChEBI" id="CHEBI:456216"/>
        <dbReference type="EC" id="2.7.11.1"/>
    </reaction>
</comment>
<sequence>MSDQQASEVEDLERVFADVSKDTIQISYGILKSITKNFAQVIGSGAFGVVYLGALKNGMVAVKKLSQSTQDLSDTQFLEEVKCLKRVKHQNIVRFLGYCAESHGEVMEIDGKLRIVEVPQRLLCFEYAPNGSLHDYLQDFGLSRCIDENQSTICTVNLFGTPGYIAPELIDKQKISFKSDIFSLGIIMARLLTGSNGSITENWHEALNTDCQQMKRCIEVAKNCVEYEPYERPTIADIVHKLNETETTIQKVPQVVNEPRNDPSSSLHQVVKTFKALSVQTLHEYSRFADIYEDLNILEHIVEGSEKPSNLSYPLLQFITENFSDKRKIGHNELGECFKGIVQIVVVTRLPGSLNINDGVFHQQIGNMMMARHQNILRFLGYCSHAVEKKVEIGGDVVVAEKRERLLCFEYLSKGNLSNNLSDELSGLEWHTRYQIIKGICEGLCYLHKEKDIIHMDLKPASILLDDDMVPKIADFGISKLLCTSDERLRQLGYSAPERMSDGVTSRKADIYSLGVVITELVTGSKTKPSITNVRVICLISFDPFFINHANITVSTYLCILTIHPNYINCLYALAKAKDILFILKKLIRKLHKNWQSFVKGNESLQPKFWLVLFKSLIWLGQETIMF</sequence>
<dbReference type="GO" id="GO:0005524">
    <property type="term" value="F:ATP binding"/>
    <property type="evidence" value="ECO:0007669"/>
    <property type="project" value="UniProtKB-UniRule"/>
</dbReference>
<feature type="domain" description="Protein kinase" evidence="10">
    <location>
        <begin position="323"/>
        <end position="609"/>
    </location>
</feature>
<dbReference type="EMBL" id="CM029051">
    <property type="protein sequence ID" value="KAG2563350.1"/>
    <property type="molecule type" value="Genomic_DNA"/>
</dbReference>
<feature type="domain" description="Protein kinase" evidence="10">
    <location>
        <begin position="36"/>
        <end position="243"/>
    </location>
</feature>
<gene>
    <name evidence="11" type="ORF">PVAP13_8KG186400</name>
</gene>
<protein>
    <recommendedName>
        <fullName evidence="1">non-specific serine/threonine protein kinase</fullName>
        <ecNumber evidence="1">2.7.11.1</ecNumber>
    </recommendedName>
</protein>
<evidence type="ECO:0000256" key="4">
    <source>
        <dbReference type="ARBA" id="ARBA00022741"/>
    </source>
</evidence>
<evidence type="ECO:0000256" key="5">
    <source>
        <dbReference type="ARBA" id="ARBA00022777"/>
    </source>
</evidence>
<evidence type="ECO:0000256" key="3">
    <source>
        <dbReference type="ARBA" id="ARBA00022679"/>
    </source>
</evidence>
<dbReference type="Gene3D" id="1.10.510.10">
    <property type="entry name" value="Transferase(Phosphotransferase) domain 1"/>
    <property type="match status" value="2"/>
</dbReference>
<evidence type="ECO:0000256" key="2">
    <source>
        <dbReference type="ARBA" id="ARBA00022527"/>
    </source>
</evidence>
<evidence type="ECO:0000256" key="7">
    <source>
        <dbReference type="ARBA" id="ARBA00047899"/>
    </source>
</evidence>
<dbReference type="Gene3D" id="3.30.200.20">
    <property type="entry name" value="Phosphorylase Kinase, domain 1"/>
    <property type="match status" value="2"/>
</dbReference>
<organism evidence="11 12">
    <name type="scientific">Panicum virgatum</name>
    <name type="common">Blackwell switchgrass</name>
    <dbReference type="NCBI Taxonomy" id="38727"/>
    <lineage>
        <taxon>Eukaryota</taxon>
        <taxon>Viridiplantae</taxon>
        <taxon>Streptophyta</taxon>
        <taxon>Embryophyta</taxon>
        <taxon>Tracheophyta</taxon>
        <taxon>Spermatophyta</taxon>
        <taxon>Magnoliopsida</taxon>
        <taxon>Liliopsida</taxon>
        <taxon>Poales</taxon>
        <taxon>Poaceae</taxon>
        <taxon>PACMAD clade</taxon>
        <taxon>Panicoideae</taxon>
        <taxon>Panicodae</taxon>
        <taxon>Paniceae</taxon>
        <taxon>Panicinae</taxon>
        <taxon>Panicum</taxon>
        <taxon>Panicum sect. Hiantes</taxon>
    </lineage>
</organism>
<reference evidence="11" key="1">
    <citation type="submission" date="2020-05" db="EMBL/GenBank/DDBJ databases">
        <title>WGS assembly of Panicum virgatum.</title>
        <authorList>
            <person name="Lovell J.T."/>
            <person name="Jenkins J."/>
            <person name="Shu S."/>
            <person name="Juenger T.E."/>
            <person name="Schmutz J."/>
        </authorList>
    </citation>
    <scope>NUCLEOTIDE SEQUENCE</scope>
    <source>
        <strain evidence="11">AP13</strain>
    </source>
</reference>
<accession>A0A8T0PP11</accession>
<dbReference type="Proteomes" id="UP000823388">
    <property type="component" value="Chromosome 8K"/>
</dbReference>
<keyword evidence="4 9" id="KW-0547">Nucleotide-binding</keyword>
<dbReference type="PANTHER" id="PTHR45707">
    <property type="entry name" value="C2 CALCIUM/LIPID-BINDING PLANT PHOSPHORIBOSYLTRANSFERASE FAMILY PROTEIN"/>
    <property type="match status" value="1"/>
</dbReference>
<dbReference type="InterPro" id="IPR011009">
    <property type="entry name" value="Kinase-like_dom_sf"/>
</dbReference>
<evidence type="ECO:0000313" key="11">
    <source>
        <dbReference type="EMBL" id="KAG2563350.1"/>
    </source>
</evidence>
<dbReference type="PROSITE" id="PS50011">
    <property type="entry name" value="PROTEIN_KINASE_DOM"/>
    <property type="match status" value="2"/>
</dbReference>
<evidence type="ECO:0000256" key="9">
    <source>
        <dbReference type="PROSITE-ProRule" id="PRU10141"/>
    </source>
</evidence>
<keyword evidence="3" id="KW-0808">Transferase</keyword>
<evidence type="ECO:0000259" key="10">
    <source>
        <dbReference type="PROSITE" id="PS50011"/>
    </source>
</evidence>
<comment type="catalytic activity">
    <reaction evidence="7">
        <text>L-threonyl-[protein] + ATP = O-phospho-L-threonyl-[protein] + ADP + H(+)</text>
        <dbReference type="Rhea" id="RHEA:46608"/>
        <dbReference type="Rhea" id="RHEA-COMP:11060"/>
        <dbReference type="Rhea" id="RHEA-COMP:11605"/>
        <dbReference type="ChEBI" id="CHEBI:15378"/>
        <dbReference type="ChEBI" id="CHEBI:30013"/>
        <dbReference type="ChEBI" id="CHEBI:30616"/>
        <dbReference type="ChEBI" id="CHEBI:61977"/>
        <dbReference type="ChEBI" id="CHEBI:456216"/>
        <dbReference type="EC" id="2.7.11.1"/>
    </reaction>
</comment>
<dbReference type="PANTHER" id="PTHR45707:SF50">
    <property type="entry name" value="VESICLE-ASSOCIATED PROTEIN 1-1"/>
    <property type="match status" value="1"/>
</dbReference>
<keyword evidence="2" id="KW-0723">Serine/threonine-protein kinase</keyword>
<dbReference type="InterPro" id="IPR017441">
    <property type="entry name" value="Protein_kinase_ATP_BS"/>
</dbReference>
<keyword evidence="12" id="KW-1185">Reference proteome</keyword>